<accession>A0A176RUF9</accession>
<dbReference type="AlphaFoldDB" id="A0A176RUF9"/>
<comment type="caution">
    <text evidence="2">The sequence shown here is derived from an EMBL/GenBank/DDBJ whole genome shotgun (WGS) entry which is preliminary data.</text>
</comment>
<feature type="transmembrane region" description="Helical" evidence="1">
    <location>
        <begin position="86"/>
        <end position="103"/>
    </location>
</feature>
<organism evidence="2 3">
    <name type="scientific">Candidatus Thiomargarita nelsonii</name>
    <dbReference type="NCBI Taxonomy" id="1003181"/>
    <lineage>
        <taxon>Bacteria</taxon>
        <taxon>Pseudomonadati</taxon>
        <taxon>Pseudomonadota</taxon>
        <taxon>Gammaproteobacteria</taxon>
        <taxon>Thiotrichales</taxon>
        <taxon>Thiotrichaceae</taxon>
        <taxon>Thiomargarita</taxon>
    </lineage>
</organism>
<keyword evidence="1" id="KW-0472">Membrane</keyword>
<evidence type="ECO:0000313" key="2">
    <source>
        <dbReference type="EMBL" id="OAD19355.1"/>
    </source>
</evidence>
<keyword evidence="3" id="KW-1185">Reference proteome</keyword>
<keyword evidence="1" id="KW-0812">Transmembrane</keyword>
<proteinExistence type="predicted"/>
<name>A0A176RUF9_9GAMM</name>
<gene>
    <name evidence="2" type="ORF">THIOM_005016</name>
</gene>
<protein>
    <submittedName>
        <fullName evidence="2">Membrane protein</fullName>
    </submittedName>
</protein>
<evidence type="ECO:0000256" key="1">
    <source>
        <dbReference type="SAM" id="Phobius"/>
    </source>
</evidence>
<keyword evidence="1" id="KW-1133">Transmembrane helix</keyword>
<evidence type="ECO:0000313" key="3">
    <source>
        <dbReference type="Proteomes" id="UP000076962"/>
    </source>
</evidence>
<feature type="transmembrane region" description="Helical" evidence="1">
    <location>
        <begin position="35"/>
        <end position="56"/>
    </location>
</feature>
<feature type="transmembrane region" description="Helical" evidence="1">
    <location>
        <begin position="12"/>
        <end position="29"/>
    </location>
</feature>
<dbReference type="Proteomes" id="UP000076962">
    <property type="component" value="Unassembled WGS sequence"/>
</dbReference>
<dbReference type="EMBL" id="LUTY01002834">
    <property type="protein sequence ID" value="OAD19355.1"/>
    <property type="molecule type" value="Genomic_DNA"/>
</dbReference>
<sequence length="214" mass="24174">MSELKSDKESWIFWVVWPVAFVSFVISEAELGTGWWNWVVAIFVFFIVFGLLLAFVDAERKLQNHSDEMLELLYNDMERKKSFKNIAISVVIGILLFLIFFSGEDNIWNRITTDAKCSVVSANVTDDSFLISGEPNYGFSVSTILKNSGKDGNVFVHVSLSSSEGDLKRKQTVFMKAGETRSLKYQFVEPTVNATNVRYSVTCTPSSDKNDNSE</sequence>
<reference evidence="2 3" key="1">
    <citation type="submission" date="2016-05" db="EMBL/GenBank/DDBJ databases">
        <title>Single-cell genome of chain-forming Candidatus Thiomargarita nelsonii and comparison to other large sulfur-oxidizing bacteria.</title>
        <authorList>
            <person name="Winkel M."/>
            <person name="Salman V."/>
            <person name="Woyke T."/>
            <person name="Schulz-Vogt H."/>
            <person name="Richter M."/>
            <person name="Flood B."/>
            <person name="Bailey J."/>
            <person name="Amann R."/>
            <person name="Mussmann M."/>
        </authorList>
    </citation>
    <scope>NUCLEOTIDE SEQUENCE [LARGE SCALE GENOMIC DNA]</scope>
    <source>
        <strain evidence="2 3">THI036</strain>
    </source>
</reference>